<keyword evidence="1" id="KW-0808">Transferase</keyword>
<dbReference type="RefSeq" id="WP_137412039.1">
    <property type="nucleotide sequence ID" value="NZ_CP109969.1"/>
</dbReference>
<evidence type="ECO:0000313" key="1">
    <source>
        <dbReference type="EMBL" id="UYZ09275.1"/>
    </source>
</evidence>
<dbReference type="CDD" id="cd02440">
    <property type="entry name" value="AdoMet_MTases"/>
    <property type="match status" value="1"/>
</dbReference>
<dbReference type="Gene3D" id="3.40.50.150">
    <property type="entry name" value="Vaccinia Virus protein VP39"/>
    <property type="match status" value="1"/>
</dbReference>
<dbReference type="OrthoDB" id="9777638at2"/>
<dbReference type="InterPro" id="IPR025714">
    <property type="entry name" value="Methyltranfer_dom"/>
</dbReference>
<dbReference type="KEGG" id="asal:CFBP5507_16360"/>
<proteinExistence type="predicted"/>
<gene>
    <name evidence="1" type="ORF">CFBP5507_16360</name>
</gene>
<organism evidence="1 2">
    <name type="scientific">Agrobacterium salinitolerans</name>
    <dbReference type="NCBI Taxonomy" id="1183413"/>
    <lineage>
        <taxon>Bacteria</taxon>
        <taxon>Pseudomonadati</taxon>
        <taxon>Pseudomonadota</taxon>
        <taxon>Alphaproteobacteria</taxon>
        <taxon>Hyphomicrobiales</taxon>
        <taxon>Rhizobiaceae</taxon>
        <taxon>Rhizobium/Agrobacterium group</taxon>
        <taxon>Agrobacterium</taxon>
    </lineage>
</organism>
<dbReference type="SUPFAM" id="SSF53335">
    <property type="entry name" value="S-adenosyl-L-methionine-dependent methyltransferases"/>
    <property type="match status" value="1"/>
</dbReference>
<accession>A0A4Z1QLU3</accession>
<keyword evidence="1" id="KW-0489">Methyltransferase</keyword>
<dbReference type="InterPro" id="IPR029063">
    <property type="entry name" value="SAM-dependent_MTases_sf"/>
</dbReference>
<protein>
    <submittedName>
        <fullName evidence="1">Class I SAM-dependent methyltransferase</fullName>
    </submittedName>
</protein>
<sequence>MAMNLADFYDAELARHNVHLRAAADVGVRDRVLDVGCGAGQTTRDAACVATKGFVLGIDTSSEMLEVARQRADKARLGNVAFEQGDAQVHTLPAAGFDLCISRFGVMFFADPAAAFANLGRAIRPGGRLAWMVWQSQEYNDEWSTAIRQALGLYDPIPTEAAAAFSLGDPATVTEQLSVTGFASIDFAEVREPVFYGPDVDSALDALTSFELVRTALAQADVPDAAMRRLRGLLEAHLTADGVFFDSRAWIVTACRAANQVQL</sequence>
<name>A0A4Z1QLU3_9HYPH</name>
<reference evidence="1" key="1">
    <citation type="submission" date="2022-10" db="EMBL/GenBank/DDBJ databases">
        <title>Complete genome sequence of Agrobacterium salinitolerans CFBP5507.</title>
        <authorList>
            <person name="Tchabashvili S."/>
            <person name="Yen H.-C."/>
            <person name="Haryono M."/>
            <person name="Lin Y.-C."/>
            <person name="Lai E.-M."/>
            <person name="Kuo C.-H."/>
        </authorList>
    </citation>
    <scope>NUCLEOTIDE SEQUENCE</scope>
    <source>
        <strain evidence="1">CFBP5507</strain>
    </source>
</reference>
<dbReference type="GO" id="GO:0032259">
    <property type="term" value="P:methylation"/>
    <property type="evidence" value="ECO:0007669"/>
    <property type="project" value="UniProtKB-KW"/>
</dbReference>
<dbReference type="EMBL" id="CP109969">
    <property type="protein sequence ID" value="UYZ09275.1"/>
    <property type="molecule type" value="Genomic_DNA"/>
</dbReference>
<dbReference type="GO" id="GO:0008168">
    <property type="term" value="F:methyltransferase activity"/>
    <property type="evidence" value="ECO:0007669"/>
    <property type="project" value="UniProtKB-KW"/>
</dbReference>
<dbReference type="AlphaFoldDB" id="A0A4Z1QLU3"/>
<dbReference type="PANTHER" id="PTHR43591">
    <property type="entry name" value="METHYLTRANSFERASE"/>
    <property type="match status" value="1"/>
</dbReference>
<dbReference type="Pfam" id="PF13847">
    <property type="entry name" value="Methyltransf_31"/>
    <property type="match status" value="1"/>
</dbReference>
<dbReference type="Proteomes" id="UP000298735">
    <property type="component" value="Chromosome Linear"/>
</dbReference>
<evidence type="ECO:0000313" key="2">
    <source>
        <dbReference type="Proteomes" id="UP000298735"/>
    </source>
</evidence>